<evidence type="ECO:0000259" key="8">
    <source>
        <dbReference type="Pfam" id="PF00149"/>
    </source>
</evidence>
<name>A0AB39VHQ3_9FUSO</name>
<dbReference type="Pfam" id="PF00149">
    <property type="entry name" value="Metallophos"/>
    <property type="match status" value="1"/>
</dbReference>
<evidence type="ECO:0000256" key="6">
    <source>
        <dbReference type="ARBA" id="ARBA00022839"/>
    </source>
</evidence>
<comment type="subunit">
    <text evidence="2 7">Heterodimer of SbcC and SbcD.</text>
</comment>
<keyword evidence="4 7" id="KW-0540">Nuclease</keyword>
<keyword evidence="6 7" id="KW-0269">Exonuclease</keyword>
<dbReference type="CDD" id="cd00840">
    <property type="entry name" value="MPP_Mre11_N"/>
    <property type="match status" value="1"/>
</dbReference>
<evidence type="ECO:0000256" key="4">
    <source>
        <dbReference type="ARBA" id="ARBA00022722"/>
    </source>
</evidence>
<dbReference type="Pfam" id="PF12320">
    <property type="entry name" value="SbcD_C"/>
    <property type="match status" value="1"/>
</dbReference>
<evidence type="ECO:0000256" key="2">
    <source>
        <dbReference type="ARBA" id="ARBA00011322"/>
    </source>
</evidence>
<keyword evidence="7" id="KW-0233">DNA recombination</keyword>
<keyword evidence="7" id="KW-0235">DNA replication</keyword>
<keyword evidence="7" id="KW-0255">Endonuclease</keyword>
<dbReference type="InterPro" id="IPR004593">
    <property type="entry name" value="SbcD"/>
</dbReference>
<sequence length="378" mass="43897">MKILHLADLHIGKKINEFSMIEDQKFILKKILEIMDDVKPHAVIIAGDVYDKTVPTIEAIELLDDFIFEISKREISTFIISGNHDSAERLSFGAKVMKFGKIYISPVFDGKISKYTLSDENGKINFYLMPFLKPMNVKKFFLDEEINSYDDAARLIVKNMNIDVSQRNILIAHQFVTETSQSELEEKNVGGLDNISAEIFCDFDYVALGHIHKAYSIGEKKRIRYCGSPLKYSLSEVNVEKSVTIVEINSKDDFKTEIVSLVPLRDMQVIKGTFEEITKNSFYCDINTKNYISMTLTDENEVPNALQKLRDIYENILKLDYDNKRTQKYNKIDFEKIKKRDPFEVFSEFYELQNNQKMTAEQEEIMKNLIGEIWEVEL</sequence>
<evidence type="ECO:0000256" key="7">
    <source>
        <dbReference type="RuleBase" id="RU363069"/>
    </source>
</evidence>
<evidence type="ECO:0000256" key="3">
    <source>
        <dbReference type="ARBA" id="ARBA00013365"/>
    </source>
</evidence>
<dbReference type="GO" id="GO:0004519">
    <property type="term" value="F:endonuclease activity"/>
    <property type="evidence" value="ECO:0007669"/>
    <property type="project" value="UniProtKB-KW"/>
</dbReference>
<organism evidence="10">
    <name type="scientific">Leptotrichia rugosa</name>
    <dbReference type="NCBI Taxonomy" id="3239302"/>
    <lineage>
        <taxon>Bacteria</taxon>
        <taxon>Fusobacteriati</taxon>
        <taxon>Fusobacteriota</taxon>
        <taxon>Fusobacteriia</taxon>
        <taxon>Fusobacteriales</taxon>
        <taxon>Leptotrichiaceae</taxon>
        <taxon>Leptotrichia</taxon>
    </lineage>
</organism>
<dbReference type="Gene3D" id="3.60.21.10">
    <property type="match status" value="1"/>
</dbReference>
<keyword evidence="5 7" id="KW-0378">Hydrolase</keyword>
<dbReference type="GO" id="GO:0006310">
    <property type="term" value="P:DNA recombination"/>
    <property type="evidence" value="ECO:0007669"/>
    <property type="project" value="UniProtKB-KW"/>
</dbReference>
<dbReference type="InterPro" id="IPR041796">
    <property type="entry name" value="Mre11_N"/>
</dbReference>
<dbReference type="EMBL" id="CP165644">
    <property type="protein sequence ID" value="XDU66901.1"/>
    <property type="molecule type" value="Genomic_DNA"/>
</dbReference>
<feature type="domain" description="Nuclease SbcCD subunit D C-terminal" evidence="9">
    <location>
        <begin position="263"/>
        <end position="353"/>
    </location>
</feature>
<evidence type="ECO:0000256" key="5">
    <source>
        <dbReference type="ARBA" id="ARBA00022801"/>
    </source>
</evidence>
<dbReference type="AlphaFoldDB" id="A0AB39VHQ3"/>
<dbReference type="PANTHER" id="PTHR30337">
    <property type="entry name" value="COMPONENT OF ATP-DEPENDENT DSDNA EXONUCLEASE"/>
    <property type="match status" value="1"/>
</dbReference>
<proteinExistence type="inferred from homology"/>
<evidence type="ECO:0000259" key="9">
    <source>
        <dbReference type="Pfam" id="PF12320"/>
    </source>
</evidence>
<protein>
    <recommendedName>
        <fullName evidence="3 7">Nuclease SbcCD subunit D</fullName>
    </recommendedName>
</protein>
<accession>A0AB39VHQ3</accession>
<dbReference type="GO" id="GO:0006260">
    <property type="term" value="P:DNA replication"/>
    <property type="evidence" value="ECO:0007669"/>
    <property type="project" value="UniProtKB-KW"/>
</dbReference>
<evidence type="ECO:0000256" key="1">
    <source>
        <dbReference type="ARBA" id="ARBA00010555"/>
    </source>
</evidence>
<dbReference type="RefSeq" id="WP_369711146.1">
    <property type="nucleotide sequence ID" value="NZ_CP165644.1"/>
</dbReference>
<gene>
    <name evidence="7" type="primary">sbcD</name>
    <name evidence="10" type="ORF">AB8B22_00390</name>
</gene>
<dbReference type="InterPro" id="IPR004843">
    <property type="entry name" value="Calcineurin-like_PHP"/>
</dbReference>
<comment type="similarity">
    <text evidence="1 7">Belongs to the SbcD family.</text>
</comment>
<dbReference type="GO" id="GO:0008408">
    <property type="term" value="F:3'-5' exonuclease activity"/>
    <property type="evidence" value="ECO:0007669"/>
    <property type="project" value="InterPro"/>
</dbReference>
<dbReference type="NCBIfam" id="TIGR00619">
    <property type="entry name" value="sbcd"/>
    <property type="match status" value="1"/>
</dbReference>
<dbReference type="SUPFAM" id="SSF56300">
    <property type="entry name" value="Metallo-dependent phosphatases"/>
    <property type="match status" value="1"/>
</dbReference>
<reference evidence="10" key="1">
    <citation type="submission" date="2024-07" db="EMBL/GenBank/DDBJ databases">
        <authorList>
            <person name="Li X.-J."/>
            <person name="Wang X."/>
        </authorList>
    </citation>
    <scope>NUCLEOTIDE SEQUENCE</scope>
    <source>
        <strain evidence="10">HSP-334</strain>
    </source>
</reference>
<dbReference type="InterPro" id="IPR050535">
    <property type="entry name" value="DNA_Repair-Maintenance_Comp"/>
</dbReference>
<dbReference type="PANTHER" id="PTHR30337:SF0">
    <property type="entry name" value="NUCLEASE SBCCD SUBUNIT D"/>
    <property type="match status" value="1"/>
</dbReference>
<feature type="domain" description="Calcineurin-like phosphoesterase" evidence="8">
    <location>
        <begin position="1"/>
        <end position="213"/>
    </location>
</feature>
<dbReference type="KEGG" id="lrug:AB8B22_00390"/>
<dbReference type="InterPro" id="IPR026843">
    <property type="entry name" value="SbcD_C"/>
</dbReference>
<comment type="function">
    <text evidence="7">SbcCD cleaves DNA hairpin structures. These structures can inhibit DNA replication and are intermediates in certain DNA recombination reactions. The complex acts as a 3'-&gt;5' double strand exonuclease that can open hairpins. It also has a 5' single-strand endonuclease activity.</text>
</comment>
<evidence type="ECO:0000313" key="10">
    <source>
        <dbReference type="EMBL" id="XDU66901.1"/>
    </source>
</evidence>
<dbReference type="InterPro" id="IPR029052">
    <property type="entry name" value="Metallo-depent_PP-like"/>
</dbReference>